<protein>
    <submittedName>
        <fullName evidence="1">Uncharacterized protein</fullName>
    </submittedName>
</protein>
<dbReference type="EMBL" id="JAQIZT010000003">
    <property type="protein sequence ID" value="KAJ7003383.1"/>
    <property type="molecule type" value="Genomic_DNA"/>
</dbReference>
<comment type="caution">
    <text evidence="1">The sequence shown here is derived from an EMBL/GenBank/DDBJ whole genome shotgun (WGS) entry which is preliminary data.</text>
</comment>
<proteinExistence type="predicted"/>
<evidence type="ECO:0000313" key="1">
    <source>
        <dbReference type="EMBL" id="KAJ7003383.1"/>
    </source>
</evidence>
<reference evidence="1" key="1">
    <citation type="journal article" date="2023" name="Mol. Ecol. Resour.">
        <title>Chromosome-level genome assembly of a triploid poplar Populus alba 'Berolinensis'.</title>
        <authorList>
            <person name="Chen S."/>
            <person name="Yu Y."/>
            <person name="Wang X."/>
            <person name="Wang S."/>
            <person name="Zhang T."/>
            <person name="Zhou Y."/>
            <person name="He R."/>
            <person name="Meng N."/>
            <person name="Wang Y."/>
            <person name="Liu W."/>
            <person name="Liu Z."/>
            <person name="Liu J."/>
            <person name="Guo Q."/>
            <person name="Huang H."/>
            <person name="Sederoff R.R."/>
            <person name="Wang G."/>
            <person name="Qu G."/>
            <person name="Chen S."/>
        </authorList>
    </citation>
    <scope>NUCLEOTIDE SEQUENCE</scope>
    <source>
        <strain evidence="1">SC-2020</strain>
    </source>
</reference>
<dbReference type="AlphaFoldDB" id="A0AAD6W8P3"/>
<name>A0AAD6W8P3_9ROSI</name>
<keyword evidence="2" id="KW-1185">Reference proteome</keyword>
<sequence length="43" mass="4974">MKLLKVYAYLMQKLACSYLKLVNNPLKLLRCCGIRGKNKCNLN</sequence>
<organism evidence="1 2">
    <name type="scientific">Populus alba x Populus x berolinensis</name>
    <dbReference type="NCBI Taxonomy" id="444605"/>
    <lineage>
        <taxon>Eukaryota</taxon>
        <taxon>Viridiplantae</taxon>
        <taxon>Streptophyta</taxon>
        <taxon>Embryophyta</taxon>
        <taxon>Tracheophyta</taxon>
        <taxon>Spermatophyta</taxon>
        <taxon>Magnoliopsida</taxon>
        <taxon>eudicotyledons</taxon>
        <taxon>Gunneridae</taxon>
        <taxon>Pentapetalae</taxon>
        <taxon>rosids</taxon>
        <taxon>fabids</taxon>
        <taxon>Malpighiales</taxon>
        <taxon>Salicaceae</taxon>
        <taxon>Saliceae</taxon>
        <taxon>Populus</taxon>
    </lineage>
</organism>
<accession>A0AAD6W8P3</accession>
<evidence type="ECO:0000313" key="2">
    <source>
        <dbReference type="Proteomes" id="UP001164929"/>
    </source>
</evidence>
<gene>
    <name evidence="1" type="ORF">NC653_008571</name>
</gene>
<dbReference type="Proteomes" id="UP001164929">
    <property type="component" value="Chromosome 3"/>
</dbReference>